<proteinExistence type="predicted"/>
<dbReference type="EMBL" id="KZ820638">
    <property type="protein sequence ID" value="PWN46906.1"/>
    <property type="molecule type" value="Genomic_DNA"/>
</dbReference>
<evidence type="ECO:0000313" key="2">
    <source>
        <dbReference type="Proteomes" id="UP000245626"/>
    </source>
</evidence>
<organism evidence="1 2">
    <name type="scientific">Violaceomyces palustris</name>
    <dbReference type="NCBI Taxonomy" id="1673888"/>
    <lineage>
        <taxon>Eukaryota</taxon>
        <taxon>Fungi</taxon>
        <taxon>Dikarya</taxon>
        <taxon>Basidiomycota</taxon>
        <taxon>Ustilaginomycotina</taxon>
        <taxon>Ustilaginomycetes</taxon>
        <taxon>Violaceomycetales</taxon>
        <taxon>Violaceomycetaceae</taxon>
        <taxon>Violaceomyces</taxon>
    </lineage>
</organism>
<gene>
    <name evidence="1" type="ORF">IE53DRAFT_283677</name>
</gene>
<accession>A0ACD0NM80</accession>
<sequence>MTEAERGVSAIIGAGGGFTLPDAIHSSIPQSKSQGEREGVFCDASIVSHFRFFIFHFRRGESGRVTVAWATKVGETGRDWTEPGEIGKGLAAPSLFPNRHDLGKDRRSNRKEREKEENRRATTRVVSLIQFHSTSAPSLNLSEGKGEGEGEEGGGVPISRKPSNALVVDRERAARGRGDGAARIGFRSSDRSLERFRLLFPPSLFSFSFLWRVTLLSIGWATKGQGPVFPPPFPPPPLFDLISLPHLKRNHSPHGRSHGWCGNPRWRRGPPSS</sequence>
<evidence type="ECO:0000313" key="1">
    <source>
        <dbReference type="EMBL" id="PWN46906.1"/>
    </source>
</evidence>
<keyword evidence="2" id="KW-1185">Reference proteome</keyword>
<reference evidence="1 2" key="1">
    <citation type="journal article" date="2018" name="Mol. Biol. Evol.">
        <title>Broad Genomic Sampling Reveals a Smut Pathogenic Ancestry of the Fungal Clade Ustilaginomycotina.</title>
        <authorList>
            <person name="Kijpornyongpan T."/>
            <person name="Mondo S.J."/>
            <person name="Barry K."/>
            <person name="Sandor L."/>
            <person name="Lee J."/>
            <person name="Lipzen A."/>
            <person name="Pangilinan J."/>
            <person name="LaButti K."/>
            <person name="Hainaut M."/>
            <person name="Henrissat B."/>
            <person name="Grigoriev I.V."/>
            <person name="Spatafora J.W."/>
            <person name="Aime M.C."/>
        </authorList>
    </citation>
    <scope>NUCLEOTIDE SEQUENCE [LARGE SCALE GENOMIC DNA]</scope>
    <source>
        <strain evidence="1 2">SA 807</strain>
    </source>
</reference>
<name>A0ACD0NM80_9BASI</name>
<dbReference type="Proteomes" id="UP000245626">
    <property type="component" value="Unassembled WGS sequence"/>
</dbReference>
<protein>
    <submittedName>
        <fullName evidence="1">Uncharacterized protein</fullName>
    </submittedName>
</protein>